<reference evidence="3" key="1">
    <citation type="journal article" date="2019" name="Int. J. Syst. Evol. Microbiol.">
        <title>The Global Catalogue of Microorganisms (GCM) 10K type strain sequencing project: providing services to taxonomists for standard genome sequencing and annotation.</title>
        <authorList>
            <consortium name="The Broad Institute Genomics Platform"/>
            <consortium name="The Broad Institute Genome Sequencing Center for Infectious Disease"/>
            <person name="Wu L."/>
            <person name="Ma J."/>
        </authorList>
    </citation>
    <scope>NUCLEOTIDE SEQUENCE [LARGE SCALE GENOMIC DNA]</scope>
    <source>
        <strain evidence="3">CCM 7480</strain>
    </source>
</reference>
<dbReference type="EMBL" id="JBHRVV010000001">
    <property type="protein sequence ID" value="MFC3458212.1"/>
    <property type="molecule type" value="Genomic_DNA"/>
</dbReference>
<evidence type="ECO:0000256" key="1">
    <source>
        <dbReference type="SAM" id="Phobius"/>
    </source>
</evidence>
<organism evidence="2 3">
    <name type="scientific">Massilia haematophila</name>
    <dbReference type="NCBI Taxonomy" id="457923"/>
    <lineage>
        <taxon>Bacteria</taxon>
        <taxon>Pseudomonadati</taxon>
        <taxon>Pseudomonadota</taxon>
        <taxon>Betaproteobacteria</taxon>
        <taxon>Burkholderiales</taxon>
        <taxon>Oxalobacteraceae</taxon>
        <taxon>Telluria group</taxon>
        <taxon>Massilia</taxon>
    </lineage>
</organism>
<evidence type="ECO:0000313" key="3">
    <source>
        <dbReference type="Proteomes" id="UP001595665"/>
    </source>
</evidence>
<keyword evidence="1" id="KW-0472">Membrane</keyword>
<sequence length="141" mass="15526">MSGEEAGAEGLAAFMPAYAPLLRTRGAALALLALMFVSTLVDAAAEGHDNAALLLWTFVSGFSSSFLSFYWFRLDREQRGWPRSRWLSTAVIFLTPLAIPWYIARSRPRGRKLRGVLRFFGYVLLVLLASALGGMLALLLS</sequence>
<evidence type="ECO:0000313" key="2">
    <source>
        <dbReference type="EMBL" id="MFC3458212.1"/>
    </source>
</evidence>
<protein>
    <recommendedName>
        <fullName evidence="4">DUF1294 domain-containing protein</fullName>
    </recommendedName>
</protein>
<comment type="caution">
    <text evidence="2">The sequence shown here is derived from an EMBL/GenBank/DDBJ whole genome shotgun (WGS) entry which is preliminary data.</text>
</comment>
<name>A0ABV7PKK4_9BURK</name>
<keyword evidence="1" id="KW-0812">Transmembrane</keyword>
<accession>A0ABV7PKK4</accession>
<feature type="transmembrane region" description="Helical" evidence="1">
    <location>
        <begin position="84"/>
        <end position="104"/>
    </location>
</feature>
<dbReference type="Proteomes" id="UP001595665">
    <property type="component" value="Unassembled WGS sequence"/>
</dbReference>
<evidence type="ECO:0008006" key="4">
    <source>
        <dbReference type="Google" id="ProtNLM"/>
    </source>
</evidence>
<gene>
    <name evidence="2" type="ORF">ACFOPH_08135</name>
</gene>
<keyword evidence="1" id="KW-1133">Transmembrane helix</keyword>
<feature type="transmembrane region" description="Helical" evidence="1">
    <location>
        <begin position="52"/>
        <end position="72"/>
    </location>
</feature>
<keyword evidence="3" id="KW-1185">Reference proteome</keyword>
<feature type="transmembrane region" description="Helical" evidence="1">
    <location>
        <begin position="116"/>
        <end position="140"/>
    </location>
</feature>
<proteinExistence type="predicted"/>
<feature type="transmembrane region" description="Helical" evidence="1">
    <location>
        <begin position="26"/>
        <end position="45"/>
    </location>
</feature>
<dbReference type="RefSeq" id="WP_379734675.1">
    <property type="nucleotide sequence ID" value="NZ_JBHRVV010000001.1"/>
</dbReference>